<comment type="caution">
    <text evidence="3">The sequence shown here is derived from an EMBL/GenBank/DDBJ whole genome shotgun (WGS) entry which is preliminary data.</text>
</comment>
<organism evidence="3 4">
    <name type="scientific">Candidatus Korarchaeum cryptofilum</name>
    <dbReference type="NCBI Taxonomy" id="498846"/>
    <lineage>
        <taxon>Archaea</taxon>
        <taxon>Thermoproteota</taxon>
        <taxon>Candidatus Korarchaeia</taxon>
        <taxon>Candidatus Korarchaeales</taxon>
        <taxon>Candidatus Korarchaeaceae</taxon>
        <taxon>Candidatus Korarchaeum</taxon>
    </lineage>
</organism>
<dbReference type="Pfam" id="PF02374">
    <property type="entry name" value="ArsA_ATPase"/>
    <property type="match status" value="1"/>
</dbReference>
<dbReference type="Gene3D" id="3.40.50.300">
    <property type="entry name" value="P-loop containing nucleotide triphosphate hydrolases"/>
    <property type="match status" value="1"/>
</dbReference>
<evidence type="ECO:0000313" key="4">
    <source>
        <dbReference type="Proteomes" id="UP000278149"/>
    </source>
</evidence>
<dbReference type="InterPro" id="IPR027417">
    <property type="entry name" value="P-loop_NTPase"/>
</dbReference>
<proteinExistence type="inferred from homology"/>
<sequence>MNMREYFESHPNLKYIIFGGKGGLGKTTLSATTSFWLAKRGKRVVVFSTDPQASLTDIFERNIFGKGEVEIAPNLYALEIDADRRIAEYQEEIRRKIIERYGEVPPEINDYIESAAAEPAMAESATFDAMVELMTSGKFDMYIFDMMPHGHAIRFLGMGQLLDAWIDKVVETRKKAAEYGDVAAVMSGKGSLAQEDEILNELEFIRSRLDFVSKIMRDTEHTAFFYVLIPEEMAILDTQKAIKMFGEFGIPISGVIVNQVYPVELLDDPSTPEFLRNRIMMQQEHMKRIKELFGDLILGVVPMLDREPKGLEMLEKLAKILYGG</sequence>
<accession>A0A3R9QPY6</accession>
<name>A0A3R9QPY6_9CREN</name>
<dbReference type="GO" id="GO:0005524">
    <property type="term" value="F:ATP binding"/>
    <property type="evidence" value="ECO:0007669"/>
    <property type="project" value="InterPro"/>
</dbReference>
<dbReference type="AlphaFoldDB" id="A0A3R9QPY6"/>
<reference evidence="3 4" key="1">
    <citation type="submission" date="2018-10" db="EMBL/GenBank/DDBJ databases">
        <title>Co-occurring genomic capacity for anaerobic methane metabolism and dissimilatory sulfite reduction discovered in the Korarchaeota.</title>
        <authorList>
            <person name="Mckay L.J."/>
            <person name="Dlakic M."/>
            <person name="Fields M.W."/>
            <person name="Delmont T.O."/>
            <person name="Eren A.M."/>
            <person name="Jay Z.J."/>
            <person name="Klingelsmith K.B."/>
            <person name="Rusch D.B."/>
            <person name="Inskeep W.P."/>
        </authorList>
    </citation>
    <scope>NUCLEOTIDE SEQUENCE [LARGE SCALE GENOMIC DNA]</scope>
    <source>
        <strain evidence="3 4">WS</strain>
    </source>
</reference>
<dbReference type="GO" id="GO:0016887">
    <property type="term" value="F:ATP hydrolysis activity"/>
    <property type="evidence" value="ECO:0007669"/>
    <property type="project" value="InterPro"/>
</dbReference>
<dbReference type="PANTHER" id="PTHR10803">
    <property type="entry name" value="ARSENICAL PUMP-DRIVING ATPASE ARSENITE-TRANSLOCATING ATPASE"/>
    <property type="match status" value="1"/>
</dbReference>
<dbReference type="CDD" id="cd02035">
    <property type="entry name" value="ArsA"/>
    <property type="match status" value="1"/>
</dbReference>
<comment type="similarity">
    <text evidence="1">Belongs to the arsA ATPase family.</text>
</comment>
<dbReference type="RefSeq" id="WP_125742470.1">
    <property type="nucleotide sequence ID" value="NZ_RCOR01000042.1"/>
</dbReference>
<dbReference type="InterPro" id="IPR025723">
    <property type="entry name" value="ArsA/GET3_ATPase-like"/>
</dbReference>
<dbReference type="SUPFAM" id="SSF52540">
    <property type="entry name" value="P-loop containing nucleoside triphosphate hydrolases"/>
    <property type="match status" value="1"/>
</dbReference>
<dbReference type="EMBL" id="RCOR01000042">
    <property type="protein sequence ID" value="RSN67649.1"/>
    <property type="molecule type" value="Genomic_DNA"/>
</dbReference>
<evidence type="ECO:0000259" key="2">
    <source>
        <dbReference type="Pfam" id="PF02374"/>
    </source>
</evidence>
<protein>
    <submittedName>
        <fullName evidence="3">Arsenic transporter</fullName>
    </submittedName>
</protein>
<gene>
    <name evidence="3" type="ORF">D9Q81_07570</name>
</gene>
<dbReference type="InterPro" id="IPR016300">
    <property type="entry name" value="ATPase_ArsA/GET3"/>
</dbReference>
<dbReference type="NCBIfam" id="TIGR00345">
    <property type="entry name" value="GET3_arsA_TRC40"/>
    <property type="match status" value="1"/>
</dbReference>
<evidence type="ECO:0000256" key="1">
    <source>
        <dbReference type="ARBA" id="ARBA00011040"/>
    </source>
</evidence>
<dbReference type="Proteomes" id="UP000278149">
    <property type="component" value="Unassembled WGS sequence"/>
</dbReference>
<feature type="domain" description="ArsA/GET3 Anion-transporting ATPase-like" evidence="2">
    <location>
        <begin position="14"/>
        <end position="322"/>
    </location>
</feature>
<dbReference type="PANTHER" id="PTHR10803:SF3">
    <property type="entry name" value="ATPASE GET3"/>
    <property type="match status" value="1"/>
</dbReference>
<evidence type="ECO:0000313" key="3">
    <source>
        <dbReference type="EMBL" id="RSN67649.1"/>
    </source>
</evidence>